<comment type="caution">
    <text evidence="2">The sequence shown here is derived from an EMBL/GenBank/DDBJ whole genome shotgun (WGS) entry which is preliminary data.</text>
</comment>
<accession>A0A502FFI0</accession>
<dbReference type="SUPFAM" id="SSF81301">
    <property type="entry name" value="Nucleotidyltransferase"/>
    <property type="match status" value="1"/>
</dbReference>
<dbReference type="Pfam" id="PF01909">
    <property type="entry name" value="NTP_transf_2"/>
    <property type="match status" value="1"/>
</dbReference>
<dbReference type="RefSeq" id="WP_140886107.1">
    <property type="nucleotide sequence ID" value="NZ_RCZP01000034.1"/>
</dbReference>
<evidence type="ECO:0000313" key="3">
    <source>
        <dbReference type="Proteomes" id="UP000317078"/>
    </source>
</evidence>
<organism evidence="2 3">
    <name type="scientific">Muricoccus nepalensis</name>
    <dbReference type="NCBI Taxonomy" id="1854500"/>
    <lineage>
        <taxon>Bacteria</taxon>
        <taxon>Pseudomonadati</taxon>
        <taxon>Pseudomonadota</taxon>
        <taxon>Alphaproteobacteria</taxon>
        <taxon>Acetobacterales</taxon>
        <taxon>Roseomonadaceae</taxon>
        <taxon>Muricoccus</taxon>
    </lineage>
</organism>
<dbReference type="Proteomes" id="UP000317078">
    <property type="component" value="Unassembled WGS sequence"/>
</dbReference>
<dbReference type="AlphaFoldDB" id="A0A502FFI0"/>
<evidence type="ECO:0000259" key="1">
    <source>
        <dbReference type="Pfam" id="PF01909"/>
    </source>
</evidence>
<evidence type="ECO:0000313" key="2">
    <source>
        <dbReference type="EMBL" id="TPG48099.1"/>
    </source>
</evidence>
<keyword evidence="3" id="KW-1185">Reference proteome</keyword>
<feature type="domain" description="Polymerase nucleotidyl transferase" evidence="1">
    <location>
        <begin position="8"/>
        <end position="49"/>
    </location>
</feature>
<gene>
    <name evidence="2" type="ORF">EAH89_23130</name>
</gene>
<name>A0A502FFI0_9PROT</name>
<protein>
    <submittedName>
        <fullName evidence="2">Nucleotidyltransferase domain-containing protein</fullName>
    </submittedName>
</protein>
<dbReference type="Gene3D" id="3.30.460.10">
    <property type="entry name" value="Beta Polymerase, domain 2"/>
    <property type="match status" value="1"/>
</dbReference>
<proteinExistence type="predicted"/>
<dbReference type="GO" id="GO:0016779">
    <property type="term" value="F:nucleotidyltransferase activity"/>
    <property type="evidence" value="ECO:0007669"/>
    <property type="project" value="InterPro"/>
</dbReference>
<sequence length="104" mass="11255">MDLTQLQKAVSAWAATWPAIRAVWLTGSRAVGTYRPSSDVDLVIATAWLPMLGGEAVDLSGSARFTSQKGLRDEWTKELGIRLGLRAHIRTVGRLGSPEVDVPP</sequence>
<dbReference type="CDD" id="cd05403">
    <property type="entry name" value="NT_KNTase_like"/>
    <property type="match status" value="1"/>
</dbReference>
<dbReference type="InterPro" id="IPR043519">
    <property type="entry name" value="NT_sf"/>
</dbReference>
<dbReference type="OrthoDB" id="559450at2"/>
<dbReference type="InterPro" id="IPR002934">
    <property type="entry name" value="Polymerase_NTP_transf_dom"/>
</dbReference>
<reference evidence="2 3" key="1">
    <citation type="journal article" date="2019" name="Environ. Microbiol.">
        <title>Species interactions and distinct microbial communities in high Arctic permafrost affected cryosols are associated with the CH4 and CO2 gas fluxes.</title>
        <authorList>
            <person name="Altshuler I."/>
            <person name="Hamel J."/>
            <person name="Turney S."/>
            <person name="Magnuson E."/>
            <person name="Levesque R."/>
            <person name="Greer C."/>
            <person name="Whyte L.G."/>
        </authorList>
    </citation>
    <scope>NUCLEOTIDE SEQUENCE [LARGE SCALE GENOMIC DNA]</scope>
    <source>
        <strain evidence="2 3">S9.3B</strain>
    </source>
</reference>
<keyword evidence="2" id="KW-0808">Transferase</keyword>
<dbReference type="EMBL" id="RCZP01000034">
    <property type="protein sequence ID" value="TPG48099.1"/>
    <property type="molecule type" value="Genomic_DNA"/>
</dbReference>